<keyword evidence="3" id="KW-1003">Cell membrane</keyword>
<feature type="transmembrane region" description="Helical" evidence="7">
    <location>
        <begin position="257"/>
        <end position="274"/>
    </location>
</feature>
<organism evidence="9 10">
    <name type="scientific">Nesterenkonia flava</name>
    <dbReference type="NCBI Taxonomy" id="469799"/>
    <lineage>
        <taxon>Bacteria</taxon>
        <taxon>Bacillati</taxon>
        <taxon>Actinomycetota</taxon>
        <taxon>Actinomycetes</taxon>
        <taxon>Micrococcales</taxon>
        <taxon>Micrococcaceae</taxon>
        <taxon>Nesterenkonia</taxon>
    </lineage>
</organism>
<feature type="transmembrane region" description="Helical" evidence="7">
    <location>
        <begin position="143"/>
        <end position="158"/>
    </location>
</feature>
<feature type="transmembrane region" description="Helical" evidence="7">
    <location>
        <begin position="108"/>
        <end position="131"/>
    </location>
</feature>
<accession>A0ABU1FV75</accession>
<feature type="transmembrane region" description="Helical" evidence="7">
    <location>
        <begin position="286"/>
        <end position="303"/>
    </location>
</feature>
<evidence type="ECO:0000313" key="9">
    <source>
        <dbReference type="EMBL" id="MDR5712380.1"/>
    </source>
</evidence>
<evidence type="ECO:0000256" key="7">
    <source>
        <dbReference type="SAM" id="Phobius"/>
    </source>
</evidence>
<comment type="caution">
    <text evidence="9">The sequence shown here is derived from an EMBL/GenBank/DDBJ whole genome shotgun (WGS) entry which is preliminary data.</text>
</comment>
<comment type="subcellular location">
    <subcellularLocation>
        <location evidence="1">Cell membrane</location>
        <topology evidence="1">Multi-pass membrane protein</topology>
    </subcellularLocation>
</comment>
<evidence type="ECO:0000256" key="4">
    <source>
        <dbReference type="ARBA" id="ARBA00022692"/>
    </source>
</evidence>
<dbReference type="Proteomes" id="UP001260872">
    <property type="component" value="Unassembled WGS sequence"/>
</dbReference>
<gene>
    <name evidence="9" type="ORF">RH857_09595</name>
</gene>
<evidence type="ECO:0000313" key="10">
    <source>
        <dbReference type="Proteomes" id="UP001260872"/>
    </source>
</evidence>
<dbReference type="PANTHER" id="PTHR40074:SF2">
    <property type="entry name" value="O-ACETYLTRANSFERASE WECH"/>
    <property type="match status" value="1"/>
</dbReference>
<dbReference type="GO" id="GO:0016746">
    <property type="term" value="F:acyltransferase activity"/>
    <property type="evidence" value="ECO:0007669"/>
    <property type="project" value="UniProtKB-KW"/>
</dbReference>
<evidence type="ECO:0000256" key="3">
    <source>
        <dbReference type="ARBA" id="ARBA00022475"/>
    </source>
</evidence>
<dbReference type="RefSeq" id="WP_310537758.1">
    <property type="nucleotide sequence ID" value="NZ_BAAAOC010000019.1"/>
</dbReference>
<keyword evidence="10" id="KW-1185">Reference proteome</keyword>
<evidence type="ECO:0000256" key="6">
    <source>
        <dbReference type="ARBA" id="ARBA00023136"/>
    </source>
</evidence>
<evidence type="ECO:0000256" key="5">
    <source>
        <dbReference type="ARBA" id="ARBA00022989"/>
    </source>
</evidence>
<feature type="transmembrane region" description="Helical" evidence="7">
    <location>
        <begin position="167"/>
        <end position="184"/>
    </location>
</feature>
<sequence length="324" mass="37005">MKTSNASRMQWMDLLRGLAVILVVILHVNTHGGASVQWWTDANRHLTPFRMPLLMFLSGMLLQRSLAKPLPIYAWGKIAAIGWPLVVWLLLYGVFVRTGISWPQGTQYWITGDYLWFLMALLACYLIASFFKPLAVRFPQTHTWLYLGVFVLMVYLYIQHEDFRTSMVWYGSFFFLGAWAGGYVQKWVKAHWLIVVPMLIACAYFAHLGVEERALRVGTFEAAGVSALGIAVILWIAPRIPRVGPVRFVEWAGRSSIVVYVAHFPVIVLLRDYVFSRLELGPGAHVMLLTLCTLALTLLLVWARPWTPWLYTAPGHQWVAARLR</sequence>
<keyword evidence="9" id="KW-0808">Transferase</keyword>
<keyword evidence="5 7" id="KW-1133">Transmembrane helix</keyword>
<evidence type="ECO:0000256" key="1">
    <source>
        <dbReference type="ARBA" id="ARBA00004651"/>
    </source>
</evidence>
<dbReference type="EC" id="2.3.1.-" evidence="9"/>
<feature type="domain" description="Acyltransferase 3" evidence="8">
    <location>
        <begin position="10"/>
        <end position="302"/>
    </location>
</feature>
<reference evidence="10" key="1">
    <citation type="submission" date="2023-07" db="EMBL/GenBank/DDBJ databases">
        <title>Description of three actinobacteria isolated from air of manufacturing shop in a pharmaceutical factory.</title>
        <authorList>
            <person name="Zhang D.-F."/>
        </authorList>
    </citation>
    <scope>NUCLEOTIDE SEQUENCE [LARGE SCALE GENOMIC DNA]</scope>
    <source>
        <strain evidence="10">CCTCC AB 207010</strain>
    </source>
</reference>
<dbReference type="PANTHER" id="PTHR40074">
    <property type="entry name" value="O-ACETYLTRANSFERASE WECH"/>
    <property type="match status" value="1"/>
</dbReference>
<feature type="transmembrane region" description="Helical" evidence="7">
    <location>
        <begin position="217"/>
        <end position="237"/>
    </location>
</feature>
<protein>
    <submittedName>
        <fullName evidence="9">Acyltransferase</fullName>
        <ecNumber evidence="9">2.3.1.-</ecNumber>
    </submittedName>
</protein>
<name>A0ABU1FV75_9MICC</name>
<keyword evidence="4 7" id="KW-0812">Transmembrane</keyword>
<keyword evidence="6 7" id="KW-0472">Membrane</keyword>
<evidence type="ECO:0000256" key="2">
    <source>
        <dbReference type="ARBA" id="ARBA00007400"/>
    </source>
</evidence>
<evidence type="ECO:0000259" key="8">
    <source>
        <dbReference type="Pfam" id="PF01757"/>
    </source>
</evidence>
<dbReference type="EMBL" id="JAVKGT010000024">
    <property type="protein sequence ID" value="MDR5712380.1"/>
    <property type="molecule type" value="Genomic_DNA"/>
</dbReference>
<feature type="transmembrane region" description="Helical" evidence="7">
    <location>
        <begin position="72"/>
        <end position="96"/>
    </location>
</feature>
<comment type="similarity">
    <text evidence="2">Belongs to the acyltransferase 3 family.</text>
</comment>
<keyword evidence="9" id="KW-0012">Acyltransferase</keyword>
<dbReference type="Pfam" id="PF01757">
    <property type="entry name" value="Acyl_transf_3"/>
    <property type="match status" value="1"/>
</dbReference>
<dbReference type="InterPro" id="IPR002656">
    <property type="entry name" value="Acyl_transf_3_dom"/>
</dbReference>
<proteinExistence type="inferred from homology"/>
<feature type="transmembrane region" description="Helical" evidence="7">
    <location>
        <begin position="190"/>
        <end position="210"/>
    </location>
</feature>